<dbReference type="NCBIfam" id="TIGR01490">
    <property type="entry name" value="HAD-SF-IB-hyp1"/>
    <property type="match status" value="1"/>
</dbReference>
<dbReference type="InterPro" id="IPR023214">
    <property type="entry name" value="HAD_sf"/>
</dbReference>
<dbReference type="InterPro" id="IPR006385">
    <property type="entry name" value="HAD_hydro_SerB1"/>
</dbReference>
<evidence type="ECO:0000313" key="1">
    <source>
        <dbReference type="EMBL" id="EAR28202.1"/>
    </source>
</evidence>
<dbReference type="InterPro" id="IPR036412">
    <property type="entry name" value="HAD-like_sf"/>
</dbReference>
<gene>
    <name evidence="1" type="ORF">PTD2_20342</name>
</gene>
<dbReference type="NCBIfam" id="TIGR01488">
    <property type="entry name" value="HAD-SF-IB"/>
    <property type="match status" value="1"/>
</dbReference>
<proteinExistence type="predicted"/>
<dbReference type="AlphaFoldDB" id="A4C9Z4"/>
<comment type="caution">
    <text evidence="1">The sequence shown here is derived from an EMBL/GenBank/DDBJ whole genome shotgun (WGS) entry which is preliminary data.</text>
</comment>
<dbReference type="GO" id="GO:0005737">
    <property type="term" value="C:cytoplasm"/>
    <property type="evidence" value="ECO:0007669"/>
    <property type="project" value="TreeGrafter"/>
</dbReference>
<protein>
    <submittedName>
        <fullName evidence="1">Phosphoserine phosphatase</fullName>
    </submittedName>
</protein>
<dbReference type="Pfam" id="PF12710">
    <property type="entry name" value="HAD"/>
    <property type="match status" value="1"/>
</dbReference>
<evidence type="ECO:0000313" key="2">
    <source>
        <dbReference type="Proteomes" id="UP000006201"/>
    </source>
</evidence>
<sequence>MIYVLVCLSVTYDASLLIFDTIEKTLMTGIFMANGKKQNIALFDFDGTITERELFSIFLKYSASRMRKTIGNLIILPFYILYKRGLLSPIALRKMSAFLALFGRKFESLNQQGKQFSTEIIPQYLRKNALERILYHKLQGDTVVVVSASLNLYLTHWCQEQGLALICNEVALKNGYATGKFVADDCSNEMKVKRVLSQFDLSNFDQVFAYGDTEEDLAMLKLADVKYMGWQIYG</sequence>
<dbReference type="eggNOG" id="COG0560">
    <property type="taxonomic scope" value="Bacteria"/>
</dbReference>
<dbReference type="EMBL" id="AAOH01000004">
    <property type="protein sequence ID" value="EAR28202.1"/>
    <property type="molecule type" value="Genomic_DNA"/>
</dbReference>
<dbReference type="GO" id="GO:0036424">
    <property type="term" value="F:L-phosphoserine phosphatase activity"/>
    <property type="evidence" value="ECO:0007669"/>
    <property type="project" value="TreeGrafter"/>
</dbReference>
<dbReference type="PANTHER" id="PTHR43344">
    <property type="entry name" value="PHOSPHOSERINE PHOSPHATASE"/>
    <property type="match status" value="1"/>
</dbReference>
<dbReference type="Gene3D" id="1.20.1440.100">
    <property type="entry name" value="SG protein - dephosphorylation function"/>
    <property type="match status" value="1"/>
</dbReference>
<dbReference type="InterPro" id="IPR050582">
    <property type="entry name" value="HAD-like_SerB"/>
</dbReference>
<keyword evidence="2" id="KW-1185">Reference proteome</keyword>
<dbReference type="PANTHER" id="PTHR43344:SF14">
    <property type="entry name" value="HAD-IB FAMILY HYDROLASE"/>
    <property type="match status" value="1"/>
</dbReference>
<dbReference type="Proteomes" id="UP000006201">
    <property type="component" value="Unassembled WGS sequence"/>
</dbReference>
<dbReference type="SUPFAM" id="SSF56784">
    <property type="entry name" value="HAD-like"/>
    <property type="match status" value="1"/>
</dbReference>
<organism evidence="1 2">
    <name type="scientific">Pseudoalteromonas tunicata D2</name>
    <dbReference type="NCBI Taxonomy" id="87626"/>
    <lineage>
        <taxon>Bacteria</taxon>
        <taxon>Pseudomonadati</taxon>
        <taxon>Pseudomonadota</taxon>
        <taxon>Gammaproteobacteria</taxon>
        <taxon>Alteromonadales</taxon>
        <taxon>Pseudoalteromonadaceae</taxon>
        <taxon>Pseudoalteromonas</taxon>
    </lineage>
</organism>
<dbReference type="Gene3D" id="3.40.50.1000">
    <property type="entry name" value="HAD superfamily/HAD-like"/>
    <property type="match status" value="1"/>
</dbReference>
<dbReference type="STRING" id="87626.PTD2_20342"/>
<name>A4C9Z4_9GAMM</name>
<dbReference type="HOGENOM" id="CLU_052657_2_0_6"/>
<reference evidence="1 2" key="1">
    <citation type="submission" date="2006-02" db="EMBL/GenBank/DDBJ databases">
        <authorList>
            <person name="Moran M.A."/>
            <person name="Kjelleberg S."/>
            <person name="Egan S."/>
            <person name="Saunders N."/>
            <person name="Thomas T."/>
            <person name="Ferriera S."/>
            <person name="Johnson J."/>
            <person name="Kravitz S."/>
            <person name="Halpern A."/>
            <person name="Remington K."/>
            <person name="Beeson K."/>
            <person name="Tran B."/>
            <person name="Rogers Y.-H."/>
            <person name="Friedman R."/>
            <person name="Venter J.C."/>
        </authorList>
    </citation>
    <scope>NUCLEOTIDE SEQUENCE [LARGE SCALE GENOMIC DNA]</scope>
    <source>
        <strain evidence="1 2">D2</strain>
    </source>
</reference>
<dbReference type="GO" id="GO:0000287">
    <property type="term" value="F:magnesium ion binding"/>
    <property type="evidence" value="ECO:0007669"/>
    <property type="project" value="TreeGrafter"/>
</dbReference>
<dbReference type="GO" id="GO:0006564">
    <property type="term" value="P:L-serine biosynthetic process"/>
    <property type="evidence" value="ECO:0007669"/>
    <property type="project" value="TreeGrafter"/>
</dbReference>
<accession>A4C9Z4</accession>